<proteinExistence type="predicted"/>
<comment type="caution">
    <text evidence="2">The sequence shown here is derived from an EMBL/GenBank/DDBJ whole genome shotgun (WGS) entry which is preliminary data.</text>
</comment>
<sequence>MVSSSMMLPVYPSPSISSSEASWKHNKKFLRPWFLHRRCSWALLRSMHRILAIMGYITLPITRLPLLNPTSSSSFSLPPPPLSNPRRRSNFSPLVITDSAVFAAPSDVNNSVPGKNGGYTVVDLMYGLSAPACPVITSRGSMGLFGNYNVKIDGGGDGEEEKLPTFESIVDGEDEDE</sequence>
<organism evidence="2 3">
    <name type="scientific">Brassica carinata</name>
    <name type="common">Ethiopian mustard</name>
    <name type="synonym">Abyssinian cabbage</name>
    <dbReference type="NCBI Taxonomy" id="52824"/>
    <lineage>
        <taxon>Eukaryota</taxon>
        <taxon>Viridiplantae</taxon>
        <taxon>Streptophyta</taxon>
        <taxon>Embryophyta</taxon>
        <taxon>Tracheophyta</taxon>
        <taxon>Spermatophyta</taxon>
        <taxon>Magnoliopsida</taxon>
        <taxon>eudicotyledons</taxon>
        <taxon>Gunneridae</taxon>
        <taxon>Pentapetalae</taxon>
        <taxon>rosids</taxon>
        <taxon>malvids</taxon>
        <taxon>Brassicales</taxon>
        <taxon>Brassicaceae</taxon>
        <taxon>Brassiceae</taxon>
        <taxon>Brassica</taxon>
    </lineage>
</organism>
<name>A0A8X7U9V3_BRACI</name>
<gene>
    <name evidence="2" type="ORF">Bca52824_065304</name>
</gene>
<accession>A0A8X7U9V3</accession>
<dbReference type="EMBL" id="JAAMPC010000013">
    <property type="protein sequence ID" value="KAG2270749.1"/>
    <property type="molecule type" value="Genomic_DNA"/>
</dbReference>
<feature type="region of interest" description="Disordered" evidence="1">
    <location>
        <begin position="154"/>
        <end position="177"/>
    </location>
</feature>
<reference evidence="2 3" key="1">
    <citation type="submission" date="2020-02" db="EMBL/GenBank/DDBJ databases">
        <authorList>
            <person name="Ma Q."/>
            <person name="Huang Y."/>
            <person name="Song X."/>
            <person name="Pei D."/>
        </authorList>
    </citation>
    <scope>NUCLEOTIDE SEQUENCE [LARGE SCALE GENOMIC DNA]</scope>
    <source>
        <strain evidence="2">Sxm20200214</strain>
        <tissue evidence="2">Leaf</tissue>
    </source>
</reference>
<evidence type="ECO:0000256" key="1">
    <source>
        <dbReference type="SAM" id="MobiDB-lite"/>
    </source>
</evidence>
<keyword evidence="3" id="KW-1185">Reference proteome</keyword>
<dbReference type="AlphaFoldDB" id="A0A8X7U9V3"/>
<protein>
    <submittedName>
        <fullName evidence="2">Uncharacterized protein</fullName>
    </submittedName>
</protein>
<dbReference type="Proteomes" id="UP000886595">
    <property type="component" value="Unassembled WGS sequence"/>
</dbReference>
<evidence type="ECO:0000313" key="3">
    <source>
        <dbReference type="Proteomes" id="UP000886595"/>
    </source>
</evidence>
<evidence type="ECO:0000313" key="2">
    <source>
        <dbReference type="EMBL" id="KAG2270749.1"/>
    </source>
</evidence>